<accession>A0ABQ6SZ18</accession>
<dbReference type="InterPro" id="IPR049732">
    <property type="entry name" value="Smlt3025-like"/>
</dbReference>
<evidence type="ECO:0000256" key="1">
    <source>
        <dbReference type="SAM" id="SignalP"/>
    </source>
</evidence>
<evidence type="ECO:0000313" key="2">
    <source>
        <dbReference type="EMBL" id="KAA8996515.1"/>
    </source>
</evidence>
<protein>
    <recommendedName>
        <fullName evidence="4">DUF3304 domain-containing protein</fullName>
    </recommendedName>
</protein>
<comment type="caution">
    <text evidence="2">The sequence shown here is derived from an EMBL/GenBank/DDBJ whole genome shotgun (WGS) entry which is preliminary data.</text>
</comment>
<dbReference type="PROSITE" id="PS51257">
    <property type="entry name" value="PROKAR_LIPOPROTEIN"/>
    <property type="match status" value="1"/>
</dbReference>
<dbReference type="EMBL" id="VYKI01000016">
    <property type="protein sequence ID" value="KAA8996515.1"/>
    <property type="molecule type" value="Genomic_DNA"/>
</dbReference>
<feature type="signal peptide" evidence="1">
    <location>
        <begin position="1"/>
        <end position="24"/>
    </location>
</feature>
<dbReference type="RefSeq" id="WP_150455101.1">
    <property type="nucleotide sequence ID" value="NZ_VYKI01000016.1"/>
</dbReference>
<evidence type="ECO:0000313" key="3">
    <source>
        <dbReference type="Proteomes" id="UP000326367"/>
    </source>
</evidence>
<feature type="chain" id="PRO_5045513007" description="DUF3304 domain-containing protein" evidence="1">
    <location>
        <begin position="25"/>
        <end position="255"/>
    </location>
</feature>
<sequence>MTRTPARRLACAAMVAVLAASGCARPPSTEMDDEILALLNGTYGPRTVGGRTYTAQPVEANLGPHRFMFPANLYYNQIGPFAGGGVMLAVFWPDFGAAPPGDHPVRSVEDGYRQVSIELRYVGSAGAADYLAKDLSERVALPPRWGLTPYAVDRSWVARDTWETAPDWYVVRDGEGRVRTFISCDPREYMPDGVLMEGGKLVRSSGDRVAMCRHSMVDGEDGVGVEMSYARVMLFDWRRLEASTRELMRLYKARD</sequence>
<evidence type="ECO:0008006" key="4">
    <source>
        <dbReference type="Google" id="ProtNLM"/>
    </source>
</evidence>
<name>A0ABQ6SZ18_9GAMM</name>
<dbReference type="CDD" id="cd20897">
    <property type="entry name" value="Smlt3025-like"/>
    <property type="match status" value="1"/>
</dbReference>
<keyword evidence="1" id="KW-0732">Signal</keyword>
<gene>
    <name evidence="2" type="ORF">FJU31_12885</name>
</gene>
<dbReference type="Proteomes" id="UP000326367">
    <property type="component" value="Unassembled WGS sequence"/>
</dbReference>
<organism evidence="2 3">
    <name type="scientific">Stenotrophomonas cyclobalanopsidis</name>
    <dbReference type="NCBI Taxonomy" id="2771362"/>
    <lineage>
        <taxon>Bacteria</taxon>
        <taxon>Pseudomonadati</taxon>
        <taxon>Pseudomonadota</taxon>
        <taxon>Gammaproteobacteria</taxon>
        <taxon>Lysobacterales</taxon>
        <taxon>Lysobacteraceae</taxon>
        <taxon>Stenotrophomonas</taxon>
    </lineage>
</organism>
<reference evidence="2 3" key="1">
    <citation type="journal article" date="2020" name="Antonie Van Leeuwenhoek">
        <title>Stenotrophomonas cyclobalanopsidis sp. nov., isolated from the leaf spot disease of Cyclobalanopsis patelliformis.</title>
        <authorList>
            <person name="Bian D.R."/>
            <person name="Xue H."/>
            <person name="Piao C.G."/>
            <person name="Li Y."/>
        </authorList>
    </citation>
    <scope>NUCLEOTIDE SEQUENCE [LARGE SCALE GENOMIC DNA]</scope>
    <source>
        <strain evidence="2 3">TPQG1-4</strain>
    </source>
</reference>
<keyword evidence="3" id="KW-1185">Reference proteome</keyword>
<proteinExistence type="predicted"/>